<dbReference type="EMBL" id="JABELV010000001">
    <property type="protein sequence ID" value="KAG7580077.1"/>
    <property type="molecule type" value="Genomic_DNA"/>
</dbReference>
<name>A0A8K0NTW1_9TREE</name>
<feature type="region of interest" description="Disordered" evidence="5">
    <location>
        <begin position="513"/>
        <end position="535"/>
    </location>
</feature>
<protein>
    <submittedName>
        <fullName evidence="7">Uncharacterized protein</fullName>
    </submittedName>
</protein>
<comment type="caution">
    <text evidence="7">The sequence shown here is derived from an EMBL/GenBank/DDBJ whole genome shotgun (WGS) entry which is preliminary data.</text>
</comment>
<gene>
    <name evidence="7" type="ORF">FFLO_00048</name>
</gene>
<feature type="compositionally biased region" description="Low complexity" evidence="5">
    <location>
        <begin position="301"/>
        <end position="320"/>
    </location>
</feature>
<feature type="region of interest" description="Disordered" evidence="5">
    <location>
        <begin position="301"/>
        <end position="368"/>
    </location>
</feature>
<proteinExistence type="predicted"/>
<evidence type="ECO:0000256" key="5">
    <source>
        <dbReference type="SAM" id="MobiDB-lite"/>
    </source>
</evidence>
<dbReference type="GO" id="GO:0071944">
    <property type="term" value="C:cell periphery"/>
    <property type="evidence" value="ECO:0007669"/>
    <property type="project" value="UniProtKB-ARBA"/>
</dbReference>
<keyword evidence="3 6" id="KW-1133">Transmembrane helix</keyword>
<keyword evidence="4 6" id="KW-0472">Membrane</keyword>
<dbReference type="Proteomes" id="UP000812966">
    <property type="component" value="Unassembled WGS sequence"/>
</dbReference>
<evidence type="ECO:0000256" key="1">
    <source>
        <dbReference type="ARBA" id="ARBA00004167"/>
    </source>
</evidence>
<accession>A0A8K0NTW1</accession>
<dbReference type="AlphaFoldDB" id="A0A8K0NTW1"/>
<evidence type="ECO:0000313" key="7">
    <source>
        <dbReference type="EMBL" id="KAG7580077.1"/>
    </source>
</evidence>
<evidence type="ECO:0000256" key="6">
    <source>
        <dbReference type="SAM" id="Phobius"/>
    </source>
</evidence>
<evidence type="ECO:0000256" key="2">
    <source>
        <dbReference type="ARBA" id="ARBA00022692"/>
    </source>
</evidence>
<sequence>MSVNITLDDTSPMISWGQGWNIGSLAADPFTPRYFGSTFRCTQTDNASGSLKFKGTGVWVFGAKRDNHGMFEVDLDGQVTTSDGYGANKAQELLFGQGGLDPDVEHTVKFTNTPSKNQGTGDKRPWFDIDYFIIETKLGDANALTATTRIDDASPRFTYDGGSITTDFSATKQYYAETGHLLNTAGETVKVDFIGQTLAVFGGVNFNHGDYSASLDGGPEQVYSGSYDDLKAGAVLYMATGLQNTTHSLVLKNLGTGTKNNFDIDYIEYNYTLADSAESVTSVTTIAGVASTISATASSSASASSNSVTTTGGTSTSSSSMDLVMASTTPGTSDPDFGPVAPATTNTVVPPSSGAINGATSSEEKSGTSPGLIAGGAVGGAIALLLLGAILFLLKRKKRRGEEPDQWQDKHIVDLTGDDGSKYPYGGNGVSPFSDHASATPWDSGMQPVQHANSSPYGNSGSPYMSYIPPAPPSQNPSYYPHSVEPSSEHGRSPIDEGQAEYMYGAARSGSRTNGAYGGIQQQRSGPSTGSQGSVGEIGRALLVPVDQIYQPHSGRSLFPPGEAGYQPPEAIFGSEFSYGPPGTATVMGSPQTRAVTALRNKGNMFSAALPATSVAPSSAVSPDDINSRTRIYGRAVDAGPLPASPSVSGRHELPPNYFQVSENALPRNAISKA</sequence>
<comment type="subcellular location">
    <subcellularLocation>
        <location evidence="1">Membrane</location>
        <topology evidence="1">Single-pass membrane protein</topology>
    </subcellularLocation>
</comment>
<keyword evidence="2 6" id="KW-0812">Transmembrane</keyword>
<feature type="compositionally biased region" description="Polar residues" evidence="5">
    <location>
        <begin position="513"/>
        <end position="534"/>
    </location>
</feature>
<feature type="compositionally biased region" description="Polar residues" evidence="5">
    <location>
        <begin position="343"/>
        <end position="361"/>
    </location>
</feature>
<feature type="compositionally biased region" description="Polar residues" evidence="5">
    <location>
        <begin position="450"/>
        <end position="463"/>
    </location>
</feature>
<evidence type="ECO:0000256" key="4">
    <source>
        <dbReference type="ARBA" id="ARBA00023136"/>
    </source>
</evidence>
<feature type="region of interest" description="Disordered" evidence="5">
    <location>
        <begin position="399"/>
        <end position="495"/>
    </location>
</feature>
<organism evidence="7 8">
    <name type="scientific">Filobasidium floriforme</name>
    <dbReference type="NCBI Taxonomy" id="5210"/>
    <lineage>
        <taxon>Eukaryota</taxon>
        <taxon>Fungi</taxon>
        <taxon>Dikarya</taxon>
        <taxon>Basidiomycota</taxon>
        <taxon>Agaricomycotina</taxon>
        <taxon>Tremellomycetes</taxon>
        <taxon>Filobasidiales</taxon>
        <taxon>Filobasidiaceae</taxon>
        <taxon>Filobasidium</taxon>
    </lineage>
</organism>
<keyword evidence="8" id="KW-1185">Reference proteome</keyword>
<evidence type="ECO:0000256" key="3">
    <source>
        <dbReference type="ARBA" id="ARBA00022989"/>
    </source>
</evidence>
<dbReference type="PANTHER" id="PTHR15549">
    <property type="entry name" value="PAIRED IMMUNOGLOBULIN-LIKE TYPE 2 RECEPTOR"/>
    <property type="match status" value="1"/>
</dbReference>
<feature type="compositionally biased region" description="Basic and acidic residues" evidence="5">
    <location>
        <begin position="400"/>
        <end position="413"/>
    </location>
</feature>
<feature type="transmembrane region" description="Helical" evidence="6">
    <location>
        <begin position="372"/>
        <end position="394"/>
    </location>
</feature>
<feature type="region of interest" description="Disordered" evidence="5">
    <location>
        <begin position="637"/>
        <end position="661"/>
    </location>
</feature>
<evidence type="ECO:0000313" key="8">
    <source>
        <dbReference type="Proteomes" id="UP000812966"/>
    </source>
</evidence>
<dbReference type="GO" id="GO:0016020">
    <property type="term" value="C:membrane"/>
    <property type="evidence" value="ECO:0007669"/>
    <property type="project" value="UniProtKB-SubCell"/>
</dbReference>
<reference evidence="7" key="1">
    <citation type="submission" date="2020-04" db="EMBL/GenBank/DDBJ databases">
        <title>Analysis of mating type loci in Filobasidium floriforme.</title>
        <authorList>
            <person name="Nowrousian M."/>
        </authorList>
    </citation>
    <scope>NUCLEOTIDE SEQUENCE</scope>
    <source>
        <strain evidence="7">CBS 6242</strain>
    </source>
</reference>
<dbReference type="Gene3D" id="2.60.120.260">
    <property type="entry name" value="Galactose-binding domain-like"/>
    <property type="match status" value="2"/>
</dbReference>
<dbReference type="InterPro" id="IPR051694">
    <property type="entry name" value="Immunoregulatory_rcpt-like"/>
</dbReference>